<feature type="transmembrane region" description="Helical" evidence="1">
    <location>
        <begin position="140"/>
        <end position="157"/>
    </location>
</feature>
<evidence type="ECO:0000313" key="3">
    <source>
        <dbReference type="Proteomes" id="UP000628840"/>
    </source>
</evidence>
<feature type="transmembrane region" description="Helical" evidence="1">
    <location>
        <begin position="83"/>
        <end position="105"/>
    </location>
</feature>
<name>A0A830F5T3_9EURY</name>
<comment type="caution">
    <text evidence="2">The sequence shown here is derived from an EMBL/GenBank/DDBJ whole genome shotgun (WGS) entry which is preliminary data.</text>
</comment>
<keyword evidence="3" id="KW-1185">Reference proteome</keyword>
<dbReference type="PANTHER" id="PTHR37308">
    <property type="entry name" value="INTEGRAL MEMBRANE PROTEIN"/>
    <property type="match status" value="1"/>
</dbReference>
<feature type="transmembrane region" description="Helical" evidence="1">
    <location>
        <begin position="250"/>
        <end position="270"/>
    </location>
</feature>
<keyword evidence="1" id="KW-1133">Transmembrane helix</keyword>
<protein>
    <submittedName>
        <fullName evidence="2">DUF368 domain-containing protein</fullName>
    </submittedName>
</protein>
<keyword evidence="1" id="KW-0472">Membrane</keyword>
<feature type="transmembrane region" description="Helical" evidence="1">
    <location>
        <begin position="215"/>
        <end position="244"/>
    </location>
</feature>
<proteinExistence type="predicted"/>
<feature type="transmembrane region" description="Helical" evidence="1">
    <location>
        <begin position="111"/>
        <end position="128"/>
    </location>
</feature>
<accession>A0A830F5T3</accession>
<evidence type="ECO:0000313" key="2">
    <source>
        <dbReference type="EMBL" id="GGL22070.1"/>
    </source>
</evidence>
<dbReference type="PANTHER" id="PTHR37308:SF1">
    <property type="entry name" value="POLYPRENYL-PHOSPHATE TRANSPORTER"/>
    <property type="match status" value="1"/>
</dbReference>
<feature type="transmembrane region" description="Helical" evidence="1">
    <location>
        <begin position="282"/>
        <end position="302"/>
    </location>
</feature>
<organism evidence="2 3">
    <name type="scientific">Halarchaeum grantii</name>
    <dbReference type="NCBI Taxonomy" id="1193105"/>
    <lineage>
        <taxon>Archaea</taxon>
        <taxon>Methanobacteriati</taxon>
        <taxon>Methanobacteriota</taxon>
        <taxon>Stenosarchaea group</taxon>
        <taxon>Halobacteria</taxon>
        <taxon>Halobacteriales</taxon>
        <taxon>Halobacteriaceae</taxon>
    </lineage>
</organism>
<keyword evidence="1" id="KW-0812">Transmembrane</keyword>
<dbReference type="AlphaFoldDB" id="A0A830F5T3"/>
<sequence length="312" mass="31530">MSVREWLGVYLRGAAMGAADAVPGVSGGTIALITGIYGRLVAAIASLDPRAALALLGPAVRSPFDADARATVRDELVRMEVPFLVVLGVGLLSAVITVANLVQYFLDAHPVATYAFFFGLVLASVLVLAGEVNLGTPRRVAVAAGGFVLAFLASGPAQSQLPTNPLVTFLVGALAICAMVLPGVSGSLILLTLGQYDRMTGAVHGTTAAVLAGDVGAATAAGATLVVFSLGAFVGLLTFARVVAWALEQYHAATLTFLVALMAGALRAPIRLSFADVGTLDAGVALAFLLPALVGVALIVALERVGGGVVLD</sequence>
<feature type="transmembrane region" description="Helical" evidence="1">
    <location>
        <begin position="169"/>
        <end position="194"/>
    </location>
</feature>
<dbReference type="Pfam" id="PF04018">
    <property type="entry name" value="VCA0040-like"/>
    <property type="match status" value="1"/>
</dbReference>
<evidence type="ECO:0000256" key="1">
    <source>
        <dbReference type="SAM" id="Phobius"/>
    </source>
</evidence>
<dbReference type="RefSeq" id="WP_229870820.1">
    <property type="nucleotide sequence ID" value="NZ_BMPF01000001.1"/>
</dbReference>
<dbReference type="Proteomes" id="UP000628840">
    <property type="component" value="Unassembled WGS sequence"/>
</dbReference>
<gene>
    <name evidence="2" type="ORF">GCM10009037_01810</name>
</gene>
<reference evidence="2 3" key="1">
    <citation type="journal article" date="2019" name="Int. J. Syst. Evol. Microbiol.">
        <title>The Global Catalogue of Microorganisms (GCM) 10K type strain sequencing project: providing services to taxonomists for standard genome sequencing and annotation.</title>
        <authorList>
            <consortium name="The Broad Institute Genomics Platform"/>
            <consortium name="The Broad Institute Genome Sequencing Center for Infectious Disease"/>
            <person name="Wu L."/>
            <person name="Ma J."/>
        </authorList>
    </citation>
    <scope>NUCLEOTIDE SEQUENCE [LARGE SCALE GENOMIC DNA]</scope>
    <source>
        <strain evidence="2 3">JCM 19585</strain>
    </source>
</reference>
<dbReference type="InterPro" id="IPR007163">
    <property type="entry name" value="VCA0040-like"/>
</dbReference>
<dbReference type="EMBL" id="BMPF01000001">
    <property type="protein sequence ID" value="GGL22070.1"/>
    <property type="molecule type" value="Genomic_DNA"/>
</dbReference>